<dbReference type="PROSITE" id="PS50850">
    <property type="entry name" value="MFS"/>
    <property type="match status" value="1"/>
</dbReference>
<dbReference type="OrthoDB" id="7738352at2"/>
<dbReference type="Gene3D" id="1.20.1250.20">
    <property type="entry name" value="MFS general substrate transporter like domains"/>
    <property type="match status" value="2"/>
</dbReference>
<feature type="transmembrane region" description="Helical" evidence="6">
    <location>
        <begin position="116"/>
        <end position="141"/>
    </location>
</feature>
<evidence type="ECO:0000259" key="7">
    <source>
        <dbReference type="PROSITE" id="PS50850"/>
    </source>
</evidence>
<accession>A0A2T4YX42</accession>
<sequence length="330" mass="34001">MARTSMGAQLQVIGALGPLLVGKLVADWASLGTLMGAYSLAGIVVALPAGILLARFSVRAVLLAGVGLMALGGVLLAMAPDVTTALAGRIVSGIGGTLLTITGAKMVLDRFSGPTVALAMGLMLMAWPFGIGLALLVAPLFGLDWRAGLWASALFCCLAFLLVLLTVGSSPREATAAARYGLYPRQWGPLLGIGLVWASYNATFAVAVGFAPAFLTARGMTPGEAGLLASVIGFSILPLQPFGGALAERSSRPMLVTVLCVSGMALCLGGVSIGGPDWLFLPLFRILAAAPSSLIIVFAGKVLSPATRAFRMGVLYPVLFTRAVDLWWRA</sequence>
<evidence type="ECO:0000313" key="9">
    <source>
        <dbReference type="Proteomes" id="UP000241808"/>
    </source>
</evidence>
<gene>
    <name evidence="8" type="ORF">C8P69_1162</name>
</gene>
<evidence type="ECO:0000256" key="5">
    <source>
        <dbReference type="ARBA" id="ARBA00023136"/>
    </source>
</evidence>
<dbReference type="InterPro" id="IPR020846">
    <property type="entry name" value="MFS_dom"/>
</dbReference>
<dbReference type="AlphaFoldDB" id="A0A2T4YX42"/>
<feature type="transmembrane region" description="Helical" evidence="6">
    <location>
        <begin position="254"/>
        <end position="273"/>
    </location>
</feature>
<feature type="transmembrane region" description="Helical" evidence="6">
    <location>
        <begin position="227"/>
        <end position="247"/>
    </location>
</feature>
<dbReference type="GO" id="GO:0022857">
    <property type="term" value="F:transmembrane transporter activity"/>
    <property type="evidence" value="ECO:0007669"/>
    <property type="project" value="InterPro"/>
</dbReference>
<evidence type="ECO:0000256" key="3">
    <source>
        <dbReference type="ARBA" id="ARBA00022692"/>
    </source>
</evidence>
<keyword evidence="5 6" id="KW-0472">Membrane</keyword>
<keyword evidence="4 6" id="KW-1133">Transmembrane helix</keyword>
<dbReference type="InterPro" id="IPR036259">
    <property type="entry name" value="MFS_trans_sf"/>
</dbReference>
<dbReference type="PANTHER" id="PTHR43124">
    <property type="entry name" value="PURINE EFFLUX PUMP PBUE"/>
    <property type="match status" value="1"/>
</dbReference>
<comment type="subcellular location">
    <subcellularLocation>
        <location evidence="1">Cell membrane</location>
        <topology evidence="1">Multi-pass membrane protein</topology>
    </subcellularLocation>
</comment>
<dbReference type="SUPFAM" id="SSF103473">
    <property type="entry name" value="MFS general substrate transporter"/>
    <property type="match status" value="1"/>
</dbReference>
<reference evidence="8 9" key="1">
    <citation type="submission" date="2018-04" db="EMBL/GenBank/DDBJ databases">
        <title>Genomic Encyclopedia of Archaeal and Bacterial Type Strains, Phase II (KMG-II): from individual species to whole genera.</title>
        <authorList>
            <person name="Goeker M."/>
        </authorList>
    </citation>
    <scope>NUCLEOTIDE SEQUENCE [LARGE SCALE GENOMIC DNA]</scope>
    <source>
        <strain evidence="8 9">DSM 25521</strain>
    </source>
</reference>
<dbReference type="InterPro" id="IPR050189">
    <property type="entry name" value="MFS_Efflux_Transporters"/>
</dbReference>
<organism evidence="8 9">
    <name type="scientific">Phreatobacter oligotrophus</name>
    <dbReference type="NCBI Taxonomy" id="1122261"/>
    <lineage>
        <taxon>Bacteria</taxon>
        <taxon>Pseudomonadati</taxon>
        <taxon>Pseudomonadota</taxon>
        <taxon>Alphaproteobacteria</taxon>
        <taxon>Hyphomicrobiales</taxon>
        <taxon>Phreatobacteraceae</taxon>
        <taxon>Phreatobacter</taxon>
    </lineage>
</organism>
<dbReference type="Pfam" id="PF07690">
    <property type="entry name" value="MFS_1"/>
    <property type="match status" value="1"/>
</dbReference>
<protein>
    <submittedName>
        <fullName evidence="8">Putative MFS family arabinose efflux permease</fullName>
    </submittedName>
</protein>
<keyword evidence="2" id="KW-1003">Cell membrane</keyword>
<dbReference type="GO" id="GO:0005886">
    <property type="term" value="C:plasma membrane"/>
    <property type="evidence" value="ECO:0007669"/>
    <property type="project" value="UniProtKB-SubCell"/>
</dbReference>
<dbReference type="PANTHER" id="PTHR43124:SF3">
    <property type="entry name" value="CHLORAMPHENICOL EFFLUX PUMP RV0191"/>
    <property type="match status" value="1"/>
</dbReference>
<keyword evidence="3 6" id="KW-0812">Transmembrane</keyword>
<feature type="transmembrane region" description="Helical" evidence="6">
    <location>
        <begin position="279"/>
        <end position="303"/>
    </location>
</feature>
<feature type="transmembrane region" description="Helical" evidence="6">
    <location>
        <begin position="61"/>
        <end position="80"/>
    </location>
</feature>
<dbReference type="InterPro" id="IPR011701">
    <property type="entry name" value="MFS"/>
</dbReference>
<evidence type="ECO:0000313" key="8">
    <source>
        <dbReference type="EMBL" id="PTM49888.1"/>
    </source>
</evidence>
<comment type="caution">
    <text evidence="8">The sequence shown here is derived from an EMBL/GenBank/DDBJ whole genome shotgun (WGS) entry which is preliminary data.</text>
</comment>
<feature type="transmembrane region" description="Helical" evidence="6">
    <location>
        <begin position="190"/>
        <end position="215"/>
    </location>
</feature>
<evidence type="ECO:0000256" key="1">
    <source>
        <dbReference type="ARBA" id="ARBA00004651"/>
    </source>
</evidence>
<evidence type="ECO:0000256" key="6">
    <source>
        <dbReference type="SAM" id="Phobius"/>
    </source>
</evidence>
<feature type="transmembrane region" description="Helical" evidence="6">
    <location>
        <begin position="86"/>
        <end position="104"/>
    </location>
</feature>
<name>A0A2T4YX42_9HYPH</name>
<keyword evidence="9" id="KW-1185">Reference proteome</keyword>
<evidence type="ECO:0000256" key="2">
    <source>
        <dbReference type="ARBA" id="ARBA00022475"/>
    </source>
</evidence>
<feature type="transmembrane region" description="Helical" evidence="6">
    <location>
        <begin position="36"/>
        <end position="54"/>
    </location>
</feature>
<feature type="transmembrane region" description="Helical" evidence="6">
    <location>
        <begin position="147"/>
        <end position="169"/>
    </location>
</feature>
<evidence type="ECO:0000256" key="4">
    <source>
        <dbReference type="ARBA" id="ARBA00022989"/>
    </source>
</evidence>
<dbReference type="RefSeq" id="WP_108179419.1">
    <property type="nucleotide sequence ID" value="NZ_PZZL01000016.1"/>
</dbReference>
<dbReference type="Proteomes" id="UP000241808">
    <property type="component" value="Unassembled WGS sequence"/>
</dbReference>
<feature type="domain" description="Major facilitator superfamily (MFS) profile" evidence="7">
    <location>
        <begin position="1"/>
        <end position="330"/>
    </location>
</feature>
<dbReference type="EMBL" id="PZZL01000016">
    <property type="protein sequence ID" value="PTM49888.1"/>
    <property type="molecule type" value="Genomic_DNA"/>
</dbReference>
<proteinExistence type="predicted"/>